<evidence type="ECO:0000313" key="5">
    <source>
        <dbReference type="Proteomes" id="UP000030854"/>
    </source>
</evidence>
<accession>A0A0B1PCW0</accession>
<dbReference type="Proteomes" id="UP000030854">
    <property type="component" value="Unassembled WGS sequence"/>
</dbReference>
<feature type="coiled-coil region" evidence="2">
    <location>
        <begin position="416"/>
        <end position="468"/>
    </location>
</feature>
<dbReference type="OrthoDB" id="2422440at2759"/>
<keyword evidence="5" id="KW-1185">Reference proteome</keyword>
<evidence type="ECO:0000313" key="4">
    <source>
        <dbReference type="EMBL" id="KHJ35180.1"/>
    </source>
</evidence>
<dbReference type="PANTHER" id="PTHR43866:SF3">
    <property type="entry name" value="METHYLMALONATE-SEMIALDEHYDE DEHYDROGENASE [ACYLATING], MITOCHONDRIAL"/>
    <property type="match status" value="1"/>
</dbReference>
<dbReference type="STRING" id="52586.A0A0B1PCW0"/>
<feature type="compositionally biased region" description="Polar residues" evidence="3">
    <location>
        <begin position="62"/>
        <end position="142"/>
    </location>
</feature>
<feature type="region of interest" description="Disordered" evidence="3">
    <location>
        <begin position="30"/>
        <end position="194"/>
    </location>
</feature>
<protein>
    <submittedName>
        <fullName evidence="4">Putative mutator-like element protein</fullName>
    </submittedName>
</protein>
<organism evidence="4 5">
    <name type="scientific">Uncinula necator</name>
    <name type="common">Grape powdery mildew</name>
    <dbReference type="NCBI Taxonomy" id="52586"/>
    <lineage>
        <taxon>Eukaryota</taxon>
        <taxon>Fungi</taxon>
        <taxon>Dikarya</taxon>
        <taxon>Ascomycota</taxon>
        <taxon>Pezizomycotina</taxon>
        <taxon>Leotiomycetes</taxon>
        <taxon>Erysiphales</taxon>
        <taxon>Erysiphaceae</taxon>
        <taxon>Erysiphe</taxon>
    </lineage>
</organism>
<dbReference type="HOGENOM" id="CLU_019832_0_0_1"/>
<keyword evidence="2" id="KW-0175">Coiled coil</keyword>
<sequence>MSMTPQDSARNAFSAGSAQHVFRLHHVGRPQSLQHRNFGRPGMGVLRPQTQSSSQQTPYSGPYTSNPDSQSNSNNKNSAEQQIAQGILSNASPMTTISPGSNTAQRRSSSLSTAIHIPGSSTPRNQSISLSHAVNPSSVMGHSQSPSQPQQDSSPALHQSRQQSVQQTLISPATNDLGSTTQERSIDSPQDMSLIDPQLGINHQLSPNNSSVTQVSSAEVPTVVQGEMLSPPPLGSFPTFEALFAFAQAHALAHGYAFVIGRSKRDNRGLKKVFLICDRGGTNKEKLHGEQRQRKTKSRKCGCEFGVFGLENKHAWVLRGRMDGEHLIHNHPPSESPTEHPGARKLDPKAIAAVKALEENGVSVKETLEILHRENPSVRYLPRDIYNARAAIKRDPTRVEATAMEELPTFYKKPPMTFEEKLRAELRTEVANAQAEIEKTKEAWRKEVEELKTQLDEKQKMIEKFELFIDICNQRVMVQRELLDDHPPNGSVGGNVGIS</sequence>
<feature type="compositionally biased region" description="Low complexity" evidence="3">
    <location>
        <begin position="48"/>
        <end position="60"/>
    </location>
</feature>
<proteinExistence type="inferred from homology"/>
<evidence type="ECO:0000256" key="3">
    <source>
        <dbReference type="SAM" id="MobiDB-lite"/>
    </source>
</evidence>
<evidence type="ECO:0000256" key="1">
    <source>
        <dbReference type="ARBA" id="ARBA00009986"/>
    </source>
</evidence>
<feature type="compositionally biased region" description="Low complexity" evidence="3">
    <location>
        <begin position="143"/>
        <end position="155"/>
    </location>
</feature>
<dbReference type="InterPro" id="IPR010061">
    <property type="entry name" value="MeMal-semiAld_DH"/>
</dbReference>
<dbReference type="GO" id="GO:0005739">
    <property type="term" value="C:mitochondrion"/>
    <property type="evidence" value="ECO:0007669"/>
    <property type="project" value="TreeGrafter"/>
</dbReference>
<dbReference type="EMBL" id="JNVN01000490">
    <property type="protein sequence ID" value="KHJ35180.1"/>
    <property type="molecule type" value="Genomic_DNA"/>
</dbReference>
<comment type="similarity">
    <text evidence="1">Belongs to the aldehyde dehydrogenase family.</text>
</comment>
<name>A0A0B1PCW0_UNCNE</name>
<dbReference type="GO" id="GO:0006210">
    <property type="term" value="P:thymine catabolic process"/>
    <property type="evidence" value="ECO:0007669"/>
    <property type="project" value="TreeGrafter"/>
</dbReference>
<dbReference type="GO" id="GO:0006574">
    <property type="term" value="P:L-valine catabolic process"/>
    <property type="evidence" value="ECO:0007669"/>
    <property type="project" value="TreeGrafter"/>
</dbReference>
<dbReference type="AlphaFoldDB" id="A0A0B1PCW0"/>
<feature type="compositionally biased region" description="Polar residues" evidence="3">
    <location>
        <begin position="156"/>
        <end position="191"/>
    </location>
</feature>
<gene>
    <name evidence="4" type="ORF">EV44_g5896</name>
</gene>
<dbReference type="GO" id="GO:0004491">
    <property type="term" value="F:methylmalonate-semialdehyde dehydrogenase (acylating, NAD) activity"/>
    <property type="evidence" value="ECO:0007669"/>
    <property type="project" value="InterPro"/>
</dbReference>
<dbReference type="PANTHER" id="PTHR43866">
    <property type="entry name" value="MALONATE-SEMIALDEHYDE DEHYDROGENASE"/>
    <property type="match status" value="1"/>
</dbReference>
<dbReference type="OMA" id="KVFLICD"/>
<reference evidence="4 5" key="1">
    <citation type="journal article" date="2014" name="BMC Genomics">
        <title>Adaptive genomic structural variation in the grape powdery mildew pathogen, Erysiphe necator.</title>
        <authorList>
            <person name="Jones L."/>
            <person name="Riaz S."/>
            <person name="Morales-Cruz A."/>
            <person name="Amrine K.C."/>
            <person name="McGuire B."/>
            <person name="Gubler W.D."/>
            <person name="Walker M.A."/>
            <person name="Cantu D."/>
        </authorList>
    </citation>
    <scope>NUCLEOTIDE SEQUENCE [LARGE SCALE GENOMIC DNA]</scope>
    <source>
        <strain evidence="5">c</strain>
    </source>
</reference>
<evidence type="ECO:0000256" key="2">
    <source>
        <dbReference type="SAM" id="Coils"/>
    </source>
</evidence>
<comment type="caution">
    <text evidence="4">The sequence shown here is derived from an EMBL/GenBank/DDBJ whole genome shotgun (WGS) entry which is preliminary data.</text>
</comment>